<proteinExistence type="predicted"/>
<organism evidence="1 2">
    <name type="scientific">Batillaria attramentaria</name>
    <dbReference type="NCBI Taxonomy" id="370345"/>
    <lineage>
        <taxon>Eukaryota</taxon>
        <taxon>Metazoa</taxon>
        <taxon>Spiralia</taxon>
        <taxon>Lophotrochozoa</taxon>
        <taxon>Mollusca</taxon>
        <taxon>Gastropoda</taxon>
        <taxon>Caenogastropoda</taxon>
        <taxon>Sorbeoconcha</taxon>
        <taxon>Cerithioidea</taxon>
        <taxon>Batillariidae</taxon>
        <taxon>Batillaria</taxon>
    </lineage>
</organism>
<accession>A0ABD0J6P4</accession>
<evidence type="ECO:0000313" key="1">
    <source>
        <dbReference type="EMBL" id="KAK7462627.1"/>
    </source>
</evidence>
<dbReference type="EMBL" id="JACVVK020000613">
    <property type="protein sequence ID" value="KAK7462627.1"/>
    <property type="molecule type" value="Genomic_DNA"/>
</dbReference>
<protein>
    <submittedName>
        <fullName evidence="1">Uncharacterized protein</fullName>
    </submittedName>
</protein>
<dbReference type="Proteomes" id="UP001519460">
    <property type="component" value="Unassembled WGS sequence"/>
</dbReference>
<gene>
    <name evidence="1" type="ORF">BaRGS_00038334</name>
</gene>
<keyword evidence="2" id="KW-1185">Reference proteome</keyword>
<name>A0ABD0J6P4_9CAEN</name>
<sequence length="99" mass="10791">MHRPPCTHRTKMEWCSSIFLGQDRATSLSGPETLASLFPSSIKNSVSVAYLADLSALRAYICHDKTPLARVASHADCLPALLTSSCLMRVRSGEDNPET</sequence>
<reference evidence="1 2" key="1">
    <citation type="journal article" date="2023" name="Sci. Data">
        <title>Genome assembly of the Korean intertidal mud-creeper Batillaria attramentaria.</title>
        <authorList>
            <person name="Patra A.K."/>
            <person name="Ho P.T."/>
            <person name="Jun S."/>
            <person name="Lee S.J."/>
            <person name="Kim Y."/>
            <person name="Won Y.J."/>
        </authorList>
    </citation>
    <scope>NUCLEOTIDE SEQUENCE [LARGE SCALE GENOMIC DNA]</scope>
    <source>
        <strain evidence="1">Wonlab-2016</strain>
    </source>
</reference>
<comment type="caution">
    <text evidence="1">The sequence shown here is derived from an EMBL/GenBank/DDBJ whole genome shotgun (WGS) entry which is preliminary data.</text>
</comment>
<evidence type="ECO:0000313" key="2">
    <source>
        <dbReference type="Proteomes" id="UP001519460"/>
    </source>
</evidence>
<dbReference type="AlphaFoldDB" id="A0ABD0J6P4"/>